<gene>
    <name evidence="5" type="ORF">K0U00_19910</name>
</gene>
<keyword evidence="2" id="KW-0238">DNA-binding</keyword>
<dbReference type="SUPFAM" id="SSF46689">
    <property type="entry name" value="Homeodomain-like"/>
    <property type="match status" value="2"/>
</dbReference>
<dbReference type="Proteomes" id="UP001519887">
    <property type="component" value="Unassembled WGS sequence"/>
</dbReference>
<comment type="caution">
    <text evidence="5">The sequence shown here is derived from an EMBL/GenBank/DDBJ whole genome shotgun (WGS) entry which is preliminary data.</text>
</comment>
<evidence type="ECO:0000313" key="5">
    <source>
        <dbReference type="EMBL" id="MBW7456303.1"/>
    </source>
</evidence>
<dbReference type="InterPro" id="IPR009057">
    <property type="entry name" value="Homeodomain-like_sf"/>
</dbReference>
<dbReference type="SUPFAM" id="SSF51215">
    <property type="entry name" value="Regulatory protein AraC"/>
    <property type="match status" value="1"/>
</dbReference>
<evidence type="ECO:0000256" key="1">
    <source>
        <dbReference type="ARBA" id="ARBA00023015"/>
    </source>
</evidence>
<feature type="domain" description="HTH araC/xylS-type" evidence="4">
    <location>
        <begin position="178"/>
        <end position="276"/>
    </location>
</feature>
<proteinExistence type="predicted"/>
<dbReference type="InterPro" id="IPR018062">
    <property type="entry name" value="HTH_AraC-typ_CS"/>
</dbReference>
<protein>
    <submittedName>
        <fullName evidence="5">AraC family transcriptional regulator</fullName>
    </submittedName>
</protein>
<evidence type="ECO:0000256" key="2">
    <source>
        <dbReference type="ARBA" id="ARBA00023125"/>
    </source>
</evidence>
<dbReference type="EMBL" id="JAHZIK010000543">
    <property type="protein sequence ID" value="MBW7456303.1"/>
    <property type="molecule type" value="Genomic_DNA"/>
</dbReference>
<dbReference type="InterPro" id="IPR018060">
    <property type="entry name" value="HTH_AraC"/>
</dbReference>
<name>A0ABS7C5U9_9BACL</name>
<keyword evidence="1" id="KW-0805">Transcription regulation</keyword>
<reference evidence="5 6" key="1">
    <citation type="submission" date="2021-07" db="EMBL/GenBank/DDBJ databases">
        <title>Paenibacillus radiodurans sp. nov., isolated from the southeastern edge of Tengger Desert.</title>
        <authorList>
            <person name="Zhang G."/>
        </authorList>
    </citation>
    <scope>NUCLEOTIDE SEQUENCE [LARGE SCALE GENOMIC DNA]</scope>
    <source>
        <strain evidence="5 6">CCM 7311</strain>
    </source>
</reference>
<evidence type="ECO:0000256" key="3">
    <source>
        <dbReference type="ARBA" id="ARBA00023163"/>
    </source>
</evidence>
<dbReference type="InterPro" id="IPR037923">
    <property type="entry name" value="HTH-like"/>
</dbReference>
<dbReference type="Gene3D" id="1.10.10.60">
    <property type="entry name" value="Homeodomain-like"/>
    <property type="match status" value="2"/>
</dbReference>
<evidence type="ECO:0000259" key="4">
    <source>
        <dbReference type="PROSITE" id="PS01124"/>
    </source>
</evidence>
<keyword evidence="3" id="KW-0804">Transcription</keyword>
<dbReference type="SMART" id="SM00342">
    <property type="entry name" value="HTH_ARAC"/>
    <property type="match status" value="1"/>
</dbReference>
<accession>A0ABS7C5U9</accession>
<keyword evidence="6" id="KW-1185">Reference proteome</keyword>
<feature type="non-terminal residue" evidence="5">
    <location>
        <position position="315"/>
    </location>
</feature>
<evidence type="ECO:0000313" key="6">
    <source>
        <dbReference type="Proteomes" id="UP001519887"/>
    </source>
</evidence>
<organism evidence="5 6">
    <name type="scientific">Paenibacillus sepulcri</name>
    <dbReference type="NCBI Taxonomy" id="359917"/>
    <lineage>
        <taxon>Bacteria</taxon>
        <taxon>Bacillati</taxon>
        <taxon>Bacillota</taxon>
        <taxon>Bacilli</taxon>
        <taxon>Bacillales</taxon>
        <taxon>Paenibacillaceae</taxon>
        <taxon>Paenibacillus</taxon>
    </lineage>
</organism>
<dbReference type="PROSITE" id="PS01124">
    <property type="entry name" value="HTH_ARAC_FAMILY_2"/>
    <property type="match status" value="1"/>
</dbReference>
<dbReference type="PANTHER" id="PTHR43280">
    <property type="entry name" value="ARAC-FAMILY TRANSCRIPTIONAL REGULATOR"/>
    <property type="match status" value="1"/>
</dbReference>
<sequence>MNTHNPQDSVLHSLLFSIEAINKLSGLPAGETKKIQIASTHSILAITCGEGMITIDGESLPYRQGTGFFMKPGSGAAWISSVSGATSGYQITFSIYRIGEGRPVQFHELLPYGEPVAAAPFSRLHDYLERMMNQEDVQPGSADLNRFKQQIALQELLVFLLESRRSNPDRLDKEAAVQQTVAYMVENYREDLTVEKLARSAGLKRWQYTSIFQTLTGRKPLDYLTELRMKRAKELLLLSNDPLREIARSSGFKDEYYFNRRFRQTMGFPPKQYARAYNHGVRREDWRGREIEIPLHPARVVAIGYALGEMIALGI</sequence>
<dbReference type="Pfam" id="PF12833">
    <property type="entry name" value="HTH_18"/>
    <property type="match status" value="1"/>
</dbReference>
<dbReference type="PROSITE" id="PS00041">
    <property type="entry name" value="HTH_ARAC_FAMILY_1"/>
    <property type="match status" value="1"/>
</dbReference>
<dbReference type="PANTHER" id="PTHR43280:SF2">
    <property type="entry name" value="HTH-TYPE TRANSCRIPTIONAL REGULATOR EXSA"/>
    <property type="match status" value="1"/>
</dbReference>